<gene>
    <name evidence="1" type="ORF">BGZ99_006461</name>
</gene>
<keyword evidence="2" id="KW-1185">Reference proteome</keyword>
<reference evidence="1" key="1">
    <citation type="journal article" date="2020" name="Fungal Divers.">
        <title>Resolving the Mortierellaceae phylogeny through synthesis of multi-gene phylogenetics and phylogenomics.</title>
        <authorList>
            <person name="Vandepol N."/>
            <person name="Liber J."/>
            <person name="Desiro A."/>
            <person name="Na H."/>
            <person name="Kennedy M."/>
            <person name="Barry K."/>
            <person name="Grigoriev I.V."/>
            <person name="Miller A.N."/>
            <person name="O'Donnell K."/>
            <person name="Stajich J.E."/>
            <person name="Bonito G."/>
        </authorList>
    </citation>
    <scope>NUCLEOTIDE SEQUENCE</scope>
    <source>
        <strain evidence="1">REB-010B</strain>
    </source>
</reference>
<dbReference type="Proteomes" id="UP000738325">
    <property type="component" value="Unassembled WGS sequence"/>
</dbReference>
<sequence length="426" mass="47519">MAFDIASGTMSWGLSVRMATLRPSAGDFCLLHGFKLQLDETIQQTPLDNGISALEAFTHYLKELHEFAMLESLRGSLKNCEPSHIQYVLTVPARWSDAAKNKMRGAAINAGLIKEDDPPSRLNLIVEPEAAALYCERNCERFDLNHGDQFLVCEAGNEAVDLTVFEIAVTAAGRRLSKVTNGHGASCGSDVLDRHMQRFLEEIFGCIAANFPANIIPKLVDTFAHDIKSQFDGLEDQFLRLPAHRCFDDLEDPEAFGIDDGYLFLTAAELKENVFEPVTKDVLSLIQEQLTQTEDCAAIFLVGDFTSFNYLYSRVKQQFSSQISQISIPPRPDLAVVHGAVCAGLNLYFGHHKLPLLVTHMLYYHPELPNSANPNLPKLSRNSGDAFNLSEEELIARQVAILQAQHQLDIEKLMIEHHLQLRKLKG</sequence>
<name>A0A9P6UR41_9FUNG</name>
<dbReference type="EMBL" id="JAAAIP010000439">
    <property type="protein sequence ID" value="KAG0317147.1"/>
    <property type="molecule type" value="Genomic_DNA"/>
</dbReference>
<dbReference type="PANTHER" id="PTHR14187:SF5">
    <property type="entry name" value="HEAT SHOCK 70 KDA PROTEIN 12A"/>
    <property type="match status" value="1"/>
</dbReference>
<evidence type="ECO:0000313" key="1">
    <source>
        <dbReference type="EMBL" id="KAG0317147.1"/>
    </source>
</evidence>
<dbReference type="PANTHER" id="PTHR14187">
    <property type="entry name" value="ALPHA KINASE/ELONGATION FACTOR 2 KINASE"/>
    <property type="match status" value="1"/>
</dbReference>
<dbReference type="AlphaFoldDB" id="A0A9P6UR41"/>
<dbReference type="Gene3D" id="3.90.640.10">
    <property type="entry name" value="Actin, Chain A, domain 4"/>
    <property type="match status" value="1"/>
</dbReference>
<proteinExistence type="predicted"/>
<organism evidence="1 2">
    <name type="scientific">Dissophora globulifera</name>
    <dbReference type="NCBI Taxonomy" id="979702"/>
    <lineage>
        <taxon>Eukaryota</taxon>
        <taxon>Fungi</taxon>
        <taxon>Fungi incertae sedis</taxon>
        <taxon>Mucoromycota</taxon>
        <taxon>Mortierellomycotina</taxon>
        <taxon>Mortierellomycetes</taxon>
        <taxon>Mortierellales</taxon>
        <taxon>Mortierellaceae</taxon>
        <taxon>Dissophora</taxon>
    </lineage>
</organism>
<accession>A0A9P6UR41</accession>
<protein>
    <submittedName>
        <fullName evidence="1">Uncharacterized protein</fullName>
    </submittedName>
</protein>
<dbReference type="SUPFAM" id="SSF53067">
    <property type="entry name" value="Actin-like ATPase domain"/>
    <property type="match status" value="2"/>
</dbReference>
<dbReference type="OrthoDB" id="2963168at2759"/>
<evidence type="ECO:0000313" key="2">
    <source>
        <dbReference type="Proteomes" id="UP000738325"/>
    </source>
</evidence>
<dbReference type="Gene3D" id="3.30.420.40">
    <property type="match status" value="2"/>
</dbReference>
<dbReference type="InterPro" id="IPR043129">
    <property type="entry name" value="ATPase_NBD"/>
</dbReference>
<comment type="caution">
    <text evidence="1">The sequence shown here is derived from an EMBL/GenBank/DDBJ whole genome shotgun (WGS) entry which is preliminary data.</text>
</comment>